<reference evidence="4 5" key="1">
    <citation type="submission" date="2019-04" db="EMBL/GenBank/DDBJ databases">
        <authorList>
            <person name="Li Y."/>
            <person name="Wang J."/>
        </authorList>
    </citation>
    <scope>NUCLEOTIDE SEQUENCE [LARGE SCALE GENOMIC DNA]</scope>
    <source>
        <strain evidence="4 5">DSM 14668</strain>
    </source>
</reference>
<name>A0A4U1IZM5_9BACT</name>
<evidence type="ECO:0000256" key="1">
    <source>
        <dbReference type="SAM" id="MobiDB-lite"/>
    </source>
</evidence>
<dbReference type="InterPro" id="IPR005532">
    <property type="entry name" value="SUMF_dom"/>
</dbReference>
<gene>
    <name evidence="4" type="ORF">E8A74_35800</name>
</gene>
<dbReference type="SUPFAM" id="SSF56436">
    <property type="entry name" value="C-type lectin-like"/>
    <property type="match status" value="1"/>
</dbReference>
<dbReference type="AlphaFoldDB" id="A0A4U1IZM5"/>
<evidence type="ECO:0000313" key="5">
    <source>
        <dbReference type="Proteomes" id="UP000309215"/>
    </source>
</evidence>
<feature type="signal peptide" evidence="2">
    <location>
        <begin position="1"/>
        <end position="17"/>
    </location>
</feature>
<organism evidence="4 5">
    <name type="scientific">Polyangium fumosum</name>
    <dbReference type="NCBI Taxonomy" id="889272"/>
    <lineage>
        <taxon>Bacteria</taxon>
        <taxon>Pseudomonadati</taxon>
        <taxon>Myxococcota</taxon>
        <taxon>Polyangia</taxon>
        <taxon>Polyangiales</taxon>
        <taxon>Polyangiaceae</taxon>
        <taxon>Polyangium</taxon>
    </lineage>
</organism>
<dbReference type="EMBL" id="SSMQ01000050">
    <property type="protein sequence ID" value="TKD00121.1"/>
    <property type="molecule type" value="Genomic_DNA"/>
</dbReference>
<dbReference type="GO" id="GO:0120147">
    <property type="term" value="F:formylglycine-generating oxidase activity"/>
    <property type="evidence" value="ECO:0007669"/>
    <property type="project" value="TreeGrafter"/>
</dbReference>
<dbReference type="InterPro" id="IPR016187">
    <property type="entry name" value="CTDL_fold"/>
</dbReference>
<dbReference type="PANTHER" id="PTHR23150">
    <property type="entry name" value="SULFATASE MODIFYING FACTOR 1, 2"/>
    <property type="match status" value="1"/>
</dbReference>
<sequence length="374" mass="39798">MIRPCMRLWLPALAALAGCAQQPSDGNGKDDAGAGPPAIDGGDVPDASTTATAAATPEEKGPCAGKAEGALACEGESVVRCAGTGRAQEAVKTCLDIERCEAGACAPACPKGEVYVPATGPAGFTMGKNLSAYGFGNRKSGYHGKGRADLPHKVVLTKPFCMDQTEVTAGAMKKCVEEKGCKAPQRTDRWITYPDKPDYPVNLVDYPMSKYYCEQYDKRLPTEAQWEWAATGGDGRSWPWGEEEPTCEHTDFTQAILISPGGDSGCHGGGPSKVGAHPKGDKIWPDGPIHDLAGNVWEWVIDSYVPYSGKDEVDPVHERANIGTRVVRGGGWNRSGRGILAAFRGGAIWTYKVPGLGFRCVRNAKERDAALTPR</sequence>
<proteinExistence type="predicted"/>
<dbReference type="InterPro" id="IPR042095">
    <property type="entry name" value="SUMF_sf"/>
</dbReference>
<dbReference type="Proteomes" id="UP000309215">
    <property type="component" value="Unassembled WGS sequence"/>
</dbReference>
<feature type="domain" description="Sulfatase-modifying factor enzyme-like" evidence="3">
    <location>
        <begin position="136"/>
        <end position="362"/>
    </location>
</feature>
<feature type="compositionally biased region" description="Low complexity" evidence="1">
    <location>
        <begin position="33"/>
        <end position="56"/>
    </location>
</feature>
<dbReference type="OrthoDB" id="5500083at2"/>
<dbReference type="PROSITE" id="PS51257">
    <property type="entry name" value="PROKAR_LIPOPROTEIN"/>
    <property type="match status" value="1"/>
</dbReference>
<dbReference type="PANTHER" id="PTHR23150:SF19">
    <property type="entry name" value="FORMYLGLYCINE-GENERATING ENZYME"/>
    <property type="match status" value="1"/>
</dbReference>
<evidence type="ECO:0000313" key="4">
    <source>
        <dbReference type="EMBL" id="TKD00121.1"/>
    </source>
</evidence>
<dbReference type="InterPro" id="IPR051043">
    <property type="entry name" value="Sulfatase_Mod_Factor_Kinase"/>
</dbReference>
<dbReference type="RefSeq" id="WP_136933588.1">
    <property type="nucleotide sequence ID" value="NZ_SSMQ01000050.1"/>
</dbReference>
<feature type="region of interest" description="Disordered" evidence="1">
    <location>
        <begin position="24"/>
        <end position="63"/>
    </location>
</feature>
<keyword evidence="2" id="KW-0732">Signal</keyword>
<accession>A0A4U1IZM5</accession>
<feature type="chain" id="PRO_5020335003" description="Sulfatase-modifying factor enzyme-like domain-containing protein" evidence="2">
    <location>
        <begin position="18"/>
        <end position="374"/>
    </location>
</feature>
<keyword evidence="5" id="KW-1185">Reference proteome</keyword>
<dbReference type="Pfam" id="PF03781">
    <property type="entry name" value="FGE-sulfatase"/>
    <property type="match status" value="1"/>
</dbReference>
<evidence type="ECO:0000256" key="2">
    <source>
        <dbReference type="SAM" id="SignalP"/>
    </source>
</evidence>
<protein>
    <recommendedName>
        <fullName evidence="3">Sulfatase-modifying factor enzyme-like domain-containing protein</fullName>
    </recommendedName>
</protein>
<evidence type="ECO:0000259" key="3">
    <source>
        <dbReference type="Pfam" id="PF03781"/>
    </source>
</evidence>
<comment type="caution">
    <text evidence="4">The sequence shown here is derived from an EMBL/GenBank/DDBJ whole genome shotgun (WGS) entry which is preliminary data.</text>
</comment>
<dbReference type="Gene3D" id="3.90.1580.10">
    <property type="entry name" value="paralog of FGE (formylglycine-generating enzyme)"/>
    <property type="match status" value="1"/>
</dbReference>